<sequence>MKLISAVMVALVSVAMAYPTTPNNNAQVVSRQNLQHDVDASVPAMSDASGNVVPFSSTSVFQPAAADGQ</sequence>
<keyword evidence="3" id="KW-1185">Reference proteome</keyword>
<gene>
    <name evidence="2" type="ORF">B0T23DRAFT_408934</name>
</gene>
<evidence type="ECO:0000313" key="3">
    <source>
        <dbReference type="Proteomes" id="UP001285908"/>
    </source>
</evidence>
<accession>A0AAJ0MLI5</accession>
<reference evidence="2 3" key="1">
    <citation type="journal article" date="2023" name="Mol. Phylogenet. Evol.">
        <title>Genome-scale phylogeny and comparative genomics of the fungal order Sordariales.</title>
        <authorList>
            <person name="Hensen N."/>
            <person name="Bonometti L."/>
            <person name="Westerberg I."/>
            <person name="Brannstrom I.O."/>
            <person name="Guillou S."/>
            <person name="Cros-Aarteil S."/>
            <person name="Calhoun S."/>
            <person name="Haridas S."/>
            <person name="Kuo A."/>
            <person name="Mondo S."/>
            <person name="Pangilinan J."/>
            <person name="Riley R."/>
            <person name="LaButti K."/>
            <person name="Andreopoulos B."/>
            <person name="Lipzen A."/>
            <person name="Chen C."/>
            <person name="Yan M."/>
            <person name="Daum C."/>
            <person name="Ng V."/>
            <person name="Clum A."/>
            <person name="Steindorff A."/>
            <person name="Ohm R.A."/>
            <person name="Martin F."/>
            <person name="Silar P."/>
            <person name="Natvig D.O."/>
            <person name="Lalanne C."/>
            <person name="Gautier V."/>
            <person name="Ament-Velasquez S.L."/>
            <person name="Kruys A."/>
            <person name="Hutchinson M.I."/>
            <person name="Powell A.J."/>
            <person name="Barry K."/>
            <person name="Miller A.N."/>
            <person name="Grigoriev I.V."/>
            <person name="Debuchy R."/>
            <person name="Gladieux P."/>
            <person name="Hiltunen Thoren M."/>
            <person name="Johannesson H."/>
        </authorList>
    </citation>
    <scope>NUCLEOTIDE SEQUENCE [LARGE SCALE GENOMIC DNA]</scope>
    <source>
        <strain evidence="2 3">FGSC 10403</strain>
    </source>
</reference>
<organism evidence="2 3">
    <name type="scientific">Neurospora hispaniola</name>
    <dbReference type="NCBI Taxonomy" id="588809"/>
    <lineage>
        <taxon>Eukaryota</taxon>
        <taxon>Fungi</taxon>
        <taxon>Dikarya</taxon>
        <taxon>Ascomycota</taxon>
        <taxon>Pezizomycotina</taxon>
        <taxon>Sordariomycetes</taxon>
        <taxon>Sordariomycetidae</taxon>
        <taxon>Sordariales</taxon>
        <taxon>Sordariaceae</taxon>
        <taxon>Neurospora</taxon>
    </lineage>
</organism>
<name>A0AAJ0MLI5_9PEZI</name>
<keyword evidence="1" id="KW-0732">Signal</keyword>
<dbReference type="RefSeq" id="XP_062687811.1">
    <property type="nucleotide sequence ID" value="XM_062839349.1"/>
</dbReference>
<comment type="caution">
    <text evidence="2">The sequence shown here is derived from an EMBL/GenBank/DDBJ whole genome shotgun (WGS) entry which is preliminary data.</text>
</comment>
<dbReference type="AlphaFoldDB" id="A0AAJ0MLI5"/>
<proteinExistence type="predicted"/>
<protein>
    <submittedName>
        <fullName evidence="2">Uncharacterized protein</fullName>
    </submittedName>
</protein>
<feature type="chain" id="PRO_5042528099" evidence="1">
    <location>
        <begin position="18"/>
        <end position="69"/>
    </location>
</feature>
<feature type="signal peptide" evidence="1">
    <location>
        <begin position="1"/>
        <end position="17"/>
    </location>
</feature>
<evidence type="ECO:0000256" key="1">
    <source>
        <dbReference type="SAM" id="SignalP"/>
    </source>
</evidence>
<evidence type="ECO:0000313" key="2">
    <source>
        <dbReference type="EMBL" id="KAK3484717.1"/>
    </source>
</evidence>
<dbReference type="Proteomes" id="UP001285908">
    <property type="component" value="Unassembled WGS sequence"/>
</dbReference>
<dbReference type="GeneID" id="87876971"/>
<dbReference type="EMBL" id="JAULSX010000014">
    <property type="protein sequence ID" value="KAK3484717.1"/>
    <property type="molecule type" value="Genomic_DNA"/>
</dbReference>